<dbReference type="EMBL" id="FQZH01000001">
    <property type="protein sequence ID" value="SHI88868.1"/>
    <property type="molecule type" value="Genomic_DNA"/>
</dbReference>
<feature type="transmembrane region" description="Helical" evidence="1">
    <location>
        <begin position="12"/>
        <end position="30"/>
    </location>
</feature>
<evidence type="ECO:0000313" key="3">
    <source>
        <dbReference type="Proteomes" id="UP000184232"/>
    </source>
</evidence>
<keyword evidence="1" id="KW-1133">Transmembrane helix</keyword>
<reference evidence="3" key="1">
    <citation type="submission" date="2016-11" db="EMBL/GenBank/DDBJ databases">
        <authorList>
            <person name="Varghese N."/>
            <person name="Submissions S."/>
        </authorList>
    </citation>
    <scope>NUCLEOTIDE SEQUENCE [LARGE SCALE GENOMIC DNA]</scope>
    <source>
        <strain evidence="3">DSM 22807</strain>
    </source>
</reference>
<organism evidence="2 3">
    <name type="scientific">Flavobacterium haoranii</name>
    <dbReference type="NCBI Taxonomy" id="683124"/>
    <lineage>
        <taxon>Bacteria</taxon>
        <taxon>Pseudomonadati</taxon>
        <taxon>Bacteroidota</taxon>
        <taxon>Flavobacteriia</taxon>
        <taxon>Flavobacteriales</taxon>
        <taxon>Flavobacteriaceae</taxon>
        <taxon>Flavobacterium</taxon>
    </lineage>
</organism>
<feature type="transmembrane region" description="Helical" evidence="1">
    <location>
        <begin position="126"/>
        <end position="154"/>
    </location>
</feature>
<feature type="transmembrane region" description="Helical" evidence="1">
    <location>
        <begin position="76"/>
        <end position="106"/>
    </location>
</feature>
<name>A0A1M6ETZ0_9FLAO</name>
<dbReference type="OrthoDB" id="1439867at2"/>
<dbReference type="STRING" id="683124.SAMN05444337_1035"/>
<evidence type="ECO:0000256" key="1">
    <source>
        <dbReference type="SAM" id="Phobius"/>
    </source>
</evidence>
<dbReference type="Proteomes" id="UP000184232">
    <property type="component" value="Unassembled WGS sequence"/>
</dbReference>
<feature type="transmembrane region" description="Helical" evidence="1">
    <location>
        <begin position="264"/>
        <end position="281"/>
    </location>
</feature>
<evidence type="ECO:0000313" key="2">
    <source>
        <dbReference type="EMBL" id="SHI88868.1"/>
    </source>
</evidence>
<sequence length="309" mass="35501">MITSIFDKTRPLNYLIIAILLLLAQFAYFFLNGLFSNGLISIAYFIVYFGINVASLALVNFVTLRNTLTKNNNFAVLLYFIFLLFFPKTFQNGEVLISNFFLLLALRRLVSLRSMISTKEKIFDASFWIFVAALFHFWSISYILLVFISIILHVSRDFKNWLIPFIALFSVTVLFFAVNIAFDNKLFSHLMEQSYLSFDFTYFETVYQNIALSIYVSVALLFFINMNLTQASKPLNLQSSFKKVIFSFVLGVFIYVLSANKNNSCLLFSFAPLAVMGGNFFDGLQNKVLKEIILIALFVLGLFFFVMAL</sequence>
<keyword evidence="3" id="KW-1185">Reference proteome</keyword>
<dbReference type="RefSeq" id="WP_072782430.1">
    <property type="nucleotide sequence ID" value="NZ_CP045292.1"/>
</dbReference>
<protein>
    <recommendedName>
        <fullName evidence="4">EpsG family protein</fullName>
    </recommendedName>
</protein>
<feature type="transmembrane region" description="Helical" evidence="1">
    <location>
        <begin position="206"/>
        <end position="228"/>
    </location>
</feature>
<gene>
    <name evidence="2" type="ORF">SAMN05444337_1035</name>
</gene>
<feature type="transmembrane region" description="Helical" evidence="1">
    <location>
        <begin position="240"/>
        <end position="258"/>
    </location>
</feature>
<proteinExistence type="predicted"/>
<feature type="transmembrane region" description="Helical" evidence="1">
    <location>
        <begin position="161"/>
        <end position="182"/>
    </location>
</feature>
<feature type="transmembrane region" description="Helical" evidence="1">
    <location>
        <begin position="42"/>
        <end position="64"/>
    </location>
</feature>
<keyword evidence="1" id="KW-0812">Transmembrane</keyword>
<feature type="transmembrane region" description="Helical" evidence="1">
    <location>
        <begin position="288"/>
        <end position="308"/>
    </location>
</feature>
<keyword evidence="1" id="KW-0472">Membrane</keyword>
<dbReference type="AlphaFoldDB" id="A0A1M6ETZ0"/>
<accession>A0A1M6ETZ0</accession>
<evidence type="ECO:0008006" key="4">
    <source>
        <dbReference type="Google" id="ProtNLM"/>
    </source>
</evidence>